<dbReference type="Proteomes" id="UP001243989">
    <property type="component" value="Unassembled WGS sequence"/>
</dbReference>
<evidence type="ECO:0000256" key="2">
    <source>
        <dbReference type="SAM" id="Phobius"/>
    </source>
</evidence>
<feature type="transmembrane region" description="Helical" evidence="2">
    <location>
        <begin position="45"/>
        <end position="63"/>
    </location>
</feature>
<evidence type="ECO:0000256" key="1">
    <source>
        <dbReference type="SAM" id="MobiDB-lite"/>
    </source>
</evidence>
<proteinExistence type="predicted"/>
<protein>
    <submittedName>
        <fullName evidence="3">Uncharacterized protein</fullName>
    </submittedName>
</protein>
<evidence type="ECO:0000313" key="4">
    <source>
        <dbReference type="Proteomes" id="UP001243989"/>
    </source>
</evidence>
<comment type="caution">
    <text evidence="3">The sequence shown here is derived from an EMBL/GenBank/DDBJ whole genome shotgun (WGS) entry which is preliminary data.</text>
</comment>
<name>A0AAI9ZYJ0_9PEZI</name>
<keyword evidence="4" id="KW-1185">Reference proteome</keyword>
<organism evidence="3 4">
    <name type="scientific">Colletotrichum phormii</name>
    <dbReference type="NCBI Taxonomy" id="359342"/>
    <lineage>
        <taxon>Eukaryota</taxon>
        <taxon>Fungi</taxon>
        <taxon>Dikarya</taxon>
        <taxon>Ascomycota</taxon>
        <taxon>Pezizomycotina</taxon>
        <taxon>Sordariomycetes</taxon>
        <taxon>Hypocreomycetidae</taxon>
        <taxon>Glomerellales</taxon>
        <taxon>Glomerellaceae</taxon>
        <taxon>Colletotrichum</taxon>
        <taxon>Colletotrichum acutatum species complex</taxon>
    </lineage>
</organism>
<gene>
    <name evidence="3" type="ORF">BDP81DRAFT_420350</name>
</gene>
<feature type="region of interest" description="Disordered" evidence="1">
    <location>
        <begin position="1"/>
        <end position="35"/>
    </location>
</feature>
<dbReference type="EMBL" id="JAHMHQ010000004">
    <property type="protein sequence ID" value="KAK1640587.1"/>
    <property type="molecule type" value="Genomic_DNA"/>
</dbReference>
<evidence type="ECO:0000313" key="3">
    <source>
        <dbReference type="EMBL" id="KAK1640587.1"/>
    </source>
</evidence>
<keyword evidence="2" id="KW-0812">Transmembrane</keyword>
<sequence>MFSRKSPNIQTSNIEHQTTKITTPPTSNLPPSKLSNQKKLPKMQFSINPLLLAIIGTLTLVHASPAGVASRDLLSPREAIPFPEPKANCCSCDLKDRGAGNYVCKVAKKSICAVPLIACPLDPATQEQCCCCDPKTPAMRCKAIPKGSGCICTAVKCPFSFDMSFLPAGGL</sequence>
<dbReference type="GeneID" id="85474703"/>
<dbReference type="RefSeq" id="XP_060449194.1">
    <property type="nucleotide sequence ID" value="XM_060589841.1"/>
</dbReference>
<keyword evidence="2" id="KW-0472">Membrane</keyword>
<reference evidence="3" key="1">
    <citation type="submission" date="2021-06" db="EMBL/GenBank/DDBJ databases">
        <title>Comparative genomics, transcriptomics and evolutionary studies reveal genomic signatures of adaptation to plant cell wall in hemibiotrophic fungi.</title>
        <authorList>
            <consortium name="DOE Joint Genome Institute"/>
            <person name="Baroncelli R."/>
            <person name="Diaz J.F."/>
            <person name="Benocci T."/>
            <person name="Peng M."/>
            <person name="Battaglia E."/>
            <person name="Haridas S."/>
            <person name="Andreopoulos W."/>
            <person name="Labutti K."/>
            <person name="Pangilinan J."/>
            <person name="Floch G.L."/>
            <person name="Makela M.R."/>
            <person name="Henrissat B."/>
            <person name="Grigoriev I.V."/>
            <person name="Crouch J.A."/>
            <person name="De Vries R.P."/>
            <person name="Sukno S.A."/>
            <person name="Thon M.R."/>
        </authorList>
    </citation>
    <scope>NUCLEOTIDE SEQUENCE</scope>
    <source>
        <strain evidence="3">CBS 102054</strain>
    </source>
</reference>
<keyword evidence="2" id="KW-1133">Transmembrane helix</keyword>
<accession>A0AAI9ZYJ0</accession>
<dbReference type="AlphaFoldDB" id="A0AAI9ZYJ0"/>